<dbReference type="InterPro" id="IPR029044">
    <property type="entry name" value="Nucleotide-diphossugar_trans"/>
</dbReference>
<dbReference type="GeneID" id="42797475"/>
<accession>A0A650CLN9</accession>
<keyword evidence="2" id="KW-0808">Transferase</keyword>
<dbReference type="GO" id="GO:0016740">
    <property type="term" value="F:transferase activity"/>
    <property type="evidence" value="ECO:0007669"/>
    <property type="project" value="UniProtKB-KW"/>
</dbReference>
<dbReference type="PANTHER" id="PTHR10859:SF91">
    <property type="entry name" value="DOLICHYL-PHOSPHATE BETA-GLUCOSYLTRANSFERASE"/>
    <property type="match status" value="1"/>
</dbReference>
<sequence>MISIIIPAYNEEKRIDKALKELTSRFPNSQIIVIFEGNDKTPEIVKRYRNAAIEINRIRLGKGGSLKKGIQLSSTEKVLLIDADIPVPLSKIDEMTKVNADLVIINRVFKNQTKLRRFLHGGFKFLVKLFFPSLREIKDFQAGMKLVRRDSALKVLDELIINDFLFDINLIYAFKRRGFKIVQITAEYIHDDINSKISKSLLKVIILMFLSLIKLRVYYSPFRNVIYTRPFLYIQSKILELLRP</sequence>
<evidence type="ECO:0000313" key="3">
    <source>
        <dbReference type="Proteomes" id="UP000423396"/>
    </source>
</evidence>
<dbReference type="OrthoDB" id="351177at2157"/>
<name>A0A650CLN9_9CREN</name>
<proteinExistence type="predicted"/>
<organism evidence="2 3">
    <name type="scientific">Stygiolobus azoricus</name>
    <dbReference type="NCBI Taxonomy" id="41675"/>
    <lineage>
        <taxon>Archaea</taxon>
        <taxon>Thermoproteota</taxon>
        <taxon>Thermoprotei</taxon>
        <taxon>Sulfolobales</taxon>
        <taxon>Sulfolobaceae</taxon>
        <taxon>Stygiolobus</taxon>
    </lineage>
</organism>
<reference evidence="2 3" key="1">
    <citation type="submission" date="2019-10" db="EMBL/GenBank/DDBJ databases">
        <title>Genome Sequences from Six Type Strain Members of the Archaeal Family Sulfolobaceae: Acidianus ambivalens, Acidianus infernus, Metallosphaera prunae, Stygiolobus azoricus, Sulfolobus metallicus, and Sulfurisphaera ohwakuensis.</title>
        <authorList>
            <person name="Counts J.A."/>
            <person name="Kelly R.M."/>
        </authorList>
    </citation>
    <scope>NUCLEOTIDE SEQUENCE [LARGE SCALE GENOMIC DNA]</scope>
    <source>
        <strain evidence="2 3">FC6</strain>
    </source>
</reference>
<keyword evidence="3" id="KW-1185">Reference proteome</keyword>
<evidence type="ECO:0000313" key="2">
    <source>
        <dbReference type="EMBL" id="QGR18592.1"/>
    </source>
</evidence>
<dbReference type="Gene3D" id="3.90.550.10">
    <property type="entry name" value="Spore Coat Polysaccharide Biosynthesis Protein SpsA, Chain A"/>
    <property type="match status" value="1"/>
</dbReference>
<evidence type="ECO:0000259" key="1">
    <source>
        <dbReference type="Pfam" id="PF00535"/>
    </source>
</evidence>
<dbReference type="InterPro" id="IPR001173">
    <property type="entry name" value="Glyco_trans_2-like"/>
</dbReference>
<dbReference type="EMBL" id="CP045483">
    <property type="protein sequence ID" value="QGR18592.1"/>
    <property type="molecule type" value="Genomic_DNA"/>
</dbReference>
<dbReference type="GO" id="GO:0006487">
    <property type="term" value="P:protein N-linked glycosylation"/>
    <property type="evidence" value="ECO:0007669"/>
    <property type="project" value="TreeGrafter"/>
</dbReference>
<dbReference type="KEGG" id="sazo:D1868_00325"/>
<dbReference type="PANTHER" id="PTHR10859">
    <property type="entry name" value="GLYCOSYL TRANSFERASE"/>
    <property type="match status" value="1"/>
</dbReference>
<dbReference type="AlphaFoldDB" id="A0A650CLN9"/>
<dbReference type="RefSeq" id="WP_156004775.1">
    <property type="nucleotide sequence ID" value="NZ_CP045483.1"/>
</dbReference>
<dbReference type="Proteomes" id="UP000423396">
    <property type="component" value="Chromosome"/>
</dbReference>
<dbReference type="Pfam" id="PF00535">
    <property type="entry name" value="Glycos_transf_2"/>
    <property type="match status" value="1"/>
</dbReference>
<protein>
    <submittedName>
        <fullName evidence="2">Glycosyltransferase</fullName>
    </submittedName>
</protein>
<dbReference type="SUPFAM" id="SSF53448">
    <property type="entry name" value="Nucleotide-diphospho-sugar transferases"/>
    <property type="match status" value="1"/>
</dbReference>
<gene>
    <name evidence="2" type="ORF">D1868_00325</name>
</gene>
<feature type="domain" description="Glycosyltransferase 2-like" evidence="1">
    <location>
        <begin position="3"/>
        <end position="152"/>
    </location>
</feature>